<proteinExistence type="predicted"/>
<dbReference type="EMBL" id="BAAADS010000012">
    <property type="protein sequence ID" value="GAA0601670.1"/>
    <property type="molecule type" value="Genomic_DNA"/>
</dbReference>
<reference evidence="2" key="1">
    <citation type="journal article" date="2019" name="Int. J. Syst. Evol. Microbiol.">
        <title>The Global Catalogue of Microorganisms (GCM) 10K type strain sequencing project: providing services to taxonomists for standard genome sequencing and annotation.</title>
        <authorList>
            <consortium name="The Broad Institute Genomics Platform"/>
            <consortium name="The Broad Institute Genome Sequencing Center for Infectious Disease"/>
            <person name="Wu L."/>
            <person name="Ma J."/>
        </authorList>
    </citation>
    <scope>NUCLEOTIDE SEQUENCE [LARGE SCALE GENOMIC DNA]</scope>
    <source>
        <strain evidence="2">JCM 15395</strain>
    </source>
</reference>
<dbReference type="InterPro" id="IPR025716">
    <property type="entry name" value="Post-transcriptional_regulator"/>
</dbReference>
<evidence type="ECO:0008006" key="3">
    <source>
        <dbReference type="Google" id="ProtNLM"/>
    </source>
</evidence>
<keyword evidence="2" id="KW-1185">Reference proteome</keyword>
<accession>A0ABP3R5X7</accession>
<protein>
    <recommendedName>
        <fullName evidence="3">Post-transcriptional regulator ComN</fullName>
    </recommendedName>
</protein>
<dbReference type="RefSeq" id="WP_343812295.1">
    <property type="nucleotide sequence ID" value="NZ_BAAADS010000012.1"/>
</dbReference>
<organism evidence="1 2">
    <name type="scientific">Virgibacillus siamensis</name>
    <dbReference type="NCBI Taxonomy" id="480071"/>
    <lineage>
        <taxon>Bacteria</taxon>
        <taxon>Bacillati</taxon>
        <taxon>Bacillota</taxon>
        <taxon>Bacilli</taxon>
        <taxon>Bacillales</taxon>
        <taxon>Bacillaceae</taxon>
        <taxon>Virgibacillus</taxon>
    </lineage>
</organism>
<comment type="caution">
    <text evidence="1">The sequence shown here is derived from an EMBL/GenBank/DDBJ whole genome shotgun (WGS) entry which is preliminary data.</text>
</comment>
<sequence length="101" mass="11888">METLKTVREWRNELEMALECKKNEFQMMGYQQASTNDIWKCLEEKVWKGNPQKRLYEVVQDIFHLASNIYMSYLTVNAYQDDDLMASIAAVTNVNNDANKE</sequence>
<name>A0ABP3R5X7_9BACI</name>
<dbReference type="Proteomes" id="UP001500866">
    <property type="component" value="Unassembled WGS sequence"/>
</dbReference>
<gene>
    <name evidence="1" type="ORF">GCM10009001_18100</name>
</gene>
<evidence type="ECO:0000313" key="1">
    <source>
        <dbReference type="EMBL" id="GAA0601670.1"/>
    </source>
</evidence>
<dbReference type="Pfam" id="PF13797">
    <property type="entry name" value="Post_transc_reg"/>
    <property type="match status" value="1"/>
</dbReference>
<evidence type="ECO:0000313" key="2">
    <source>
        <dbReference type="Proteomes" id="UP001500866"/>
    </source>
</evidence>